<comment type="catalytic activity">
    <reaction evidence="9">
        <text>L-seryl-[protein] + ATP = O-phospho-L-seryl-[protein] + ADP + H(+)</text>
        <dbReference type="Rhea" id="RHEA:17989"/>
        <dbReference type="Rhea" id="RHEA-COMP:9863"/>
        <dbReference type="Rhea" id="RHEA-COMP:11604"/>
        <dbReference type="ChEBI" id="CHEBI:15378"/>
        <dbReference type="ChEBI" id="CHEBI:29999"/>
        <dbReference type="ChEBI" id="CHEBI:30616"/>
        <dbReference type="ChEBI" id="CHEBI:83421"/>
        <dbReference type="ChEBI" id="CHEBI:456216"/>
        <dbReference type="EC" id="2.7.11.1"/>
    </reaction>
</comment>
<protein>
    <recommendedName>
        <fullName evidence="2">non-specific serine/threonine protein kinase</fullName>
        <ecNumber evidence="2">2.7.11.1</ecNumber>
    </recommendedName>
</protein>
<dbReference type="FunFam" id="1.10.510.10:FF:000499">
    <property type="entry name" value="Serine/threonine-protein kinase KIC1"/>
    <property type="match status" value="1"/>
</dbReference>
<evidence type="ECO:0000256" key="4">
    <source>
        <dbReference type="ARBA" id="ARBA00022679"/>
    </source>
</evidence>
<evidence type="ECO:0000256" key="7">
    <source>
        <dbReference type="ARBA" id="ARBA00022840"/>
    </source>
</evidence>
<comment type="similarity">
    <text evidence="1">Belongs to the protein kinase superfamily. STE Ser/Thr protein kinase family. STE20 subfamily.</text>
</comment>
<dbReference type="InterPro" id="IPR017441">
    <property type="entry name" value="Protein_kinase_ATP_BS"/>
</dbReference>
<evidence type="ECO:0000256" key="3">
    <source>
        <dbReference type="ARBA" id="ARBA00022527"/>
    </source>
</evidence>
<evidence type="ECO:0000256" key="8">
    <source>
        <dbReference type="ARBA" id="ARBA00047899"/>
    </source>
</evidence>
<dbReference type="PROSITE" id="PS00107">
    <property type="entry name" value="PROTEIN_KINASE_ATP"/>
    <property type="match status" value="1"/>
</dbReference>
<evidence type="ECO:0000256" key="5">
    <source>
        <dbReference type="ARBA" id="ARBA00022741"/>
    </source>
</evidence>
<evidence type="ECO:0000256" key="9">
    <source>
        <dbReference type="ARBA" id="ARBA00048679"/>
    </source>
</evidence>
<organism evidence="13 14">
    <name type="scientific">Pterulicium gracile</name>
    <dbReference type="NCBI Taxonomy" id="1884261"/>
    <lineage>
        <taxon>Eukaryota</taxon>
        <taxon>Fungi</taxon>
        <taxon>Dikarya</taxon>
        <taxon>Basidiomycota</taxon>
        <taxon>Agaricomycotina</taxon>
        <taxon>Agaricomycetes</taxon>
        <taxon>Agaricomycetidae</taxon>
        <taxon>Agaricales</taxon>
        <taxon>Pleurotineae</taxon>
        <taxon>Pterulaceae</taxon>
        <taxon>Pterulicium</taxon>
    </lineage>
</organism>
<dbReference type="SMART" id="SM00220">
    <property type="entry name" value="S_TKc"/>
    <property type="match status" value="1"/>
</dbReference>
<sequence>MSSVHQLYKRLETIGKGAYGAVYKGLDVRSGNLVALKIVDLDKADDDVDAIQREVALLTQLRDAPNVTKYYGCHLDGPRVWIVMELAQGGSVSSLMKASPENCIEEKYVSVIIRETLTGLAYLHKSSVIHRDIKAANVLVTSSGNVMICDFGVSALLLTTFSKRNTLTGTPYWMAPEVVQTVPSYDTKADIWSLGIMVFEMIRGVPPHSNIEQLKVMELIAKSPPPRLTEADGSKDMRDFVAMCLKESPSERASADDLSKTKWVKTTSKTPVALLKDLIVRYDAFIARQGRRESLAQLEDWEEQEQQE</sequence>
<evidence type="ECO:0000256" key="1">
    <source>
        <dbReference type="ARBA" id="ARBA00008874"/>
    </source>
</evidence>
<keyword evidence="4" id="KW-0808">Transferase</keyword>
<keyword evidence="5 10" id="KW-0547">Nucleotide-binding</keyword>
<dbReference type="InterPro" id="IPR050629">
    <property type="entry name" value="STE20/SPS1-PAK"/>
</dbReference>
<comment type="catalytic activity">
    <reaction evidence="8">
        <text>L-threonyl-[protein] + ATP = O-phospho-L-threonyl-[protein] + ADP + H(+)</text>
        <dbReference type="Rhea" id="RHEA:46608"/>
        <dbReference type="Rhea" id="RHEA-COMP:11060"/>
        <dbReference type="Rhea" id="RHEA-COMP:11605"/>
        <dbReference type="ChEBI" id="CHEBI:15378"/>
        <dbReference type="ChEBI" id="CHEBI:30013"/>
        <dbReference type="ChEBI" id="CHEBI:30616"/>
        <dbReference type="ChEBI" id="CHEBI:61977"/>
        <dbReference type="ChEBI" id="CHEBI:456216"/>
        <dbReference type="EC" id="2.7.11.1"/>
    </reaction>
</comment>
<dbReference type="OrthoDB" id="248923at2759"/>
<dbReference type="GO" id="GO:0005524">
    <property type="term" value="F:ATP binding"/>
    <property type="evidence" value="ECO:0007669"/>
    <property type="project" value="UniProtKB-UniRule"/>
</dbReference>
<evidence type="ECO:0000313" key="14">
    <source>
        <dbReference type="Proteomes" id="UP000305067"/>
    </source>
</evidence>
<dbReference type="PANTHER" id="PTHR48012:SF21">
    <property type="entry name" value="PH DOMAIN-CONTAINING PROTEIN"/>
    <property type="match status" value="1"/>
</dbReference>
<dbReference type="PANTHER" id="PTHR48012">
    <property type="entry name" value="STERILE20-LIKE KINASE, ISOFORM B-RELATED"/>
    <property type="match status" value="1"/>
</dbReference>
<evidence type="ECO:0000256" key="6">
    <source>
        <dbReference type="ARBA" id="ARBA00022777"/>
    </source>
</evidence>
<dbReference type="PROSITE" id="PS50011">
    <property type="entry name" value="PROTEIN_KINASE_DOM"/>
    <property type="match status" value="1"/>
</dbReference>
<dbReference type="EC" id="2.7.11.1" evidence="2"/>
<evidence type="ECO:0000256" key="10">
    <source>
        <dbReference type="PROSITE-ProRule" id="PRU10141"/>
    </source>
</evidence>
<dbReference type="PROSITE" id="PS00108">
    <property type="entry name" value="PROTEIN_KINASE_ST"/>
    <property type="match status" value="1"/>
</dbReference>
<dbReference type="SUPFAM" id="SSF56112">
    <property type="entry name" value="Protein kinase-like (PK-like)"/>
    <property type="match status" value="1"/>
</dbReference>
<evidence type="ECO:0000256" key="11">
    <source>
        <dbReference type="RuleBase" id="RU000304"/>
    </source>
</evidence>
<dbReference type="EMBL" id="ML178862">
    <property type="protein sequence ID" value="TFK96327.1"/>
    <property type="molecule type" value="Genomic_DNA"/>
</dbReference>
<evidence type="ECO:0000256" key="2">
    <source>
        <dbReference type="ARBA" id="ARBA00012513"/>
    </source>
</evidence>
<evidence type="ECO:0000259" key="12">
    <source>
        <dbReference type="PROSITE" id="PS50011"/>
    </source>
</evidence>
<accession>A0A5C3Q5B4</accession>
<name>A0A5C3Q5B4_9AGAR</name>
<dbReference type="STRING" id="1884261.A0A5C3Q5B4"/>
<dbReference type="InterPro" id="IPR000719">
    <property type="entry name" value="Prot_kinase_dom"/>
</dbReference>
<dbReference type="Pfam" id="PF00069">
    <property type="entry name" value="Pkinase"/>
    <property type="match status" value="1"/>
</dbReference>
<dbReference type="InterPro" id="IPR011009">
    <property type="entry name" value="Kinase-like_dom_sf"/>
</dbReference>
<dbReference type="GO" id="GO:0004674">
    <property type="term" value="F:protein serine/threonine kinase activity"/>
    <property type="evidence" value="ECO:0007669"/>
    <property type="project" value="UniProtKB-KW"/>
</dbReference>
<evidence type="ECO:0000313" key="13">
    <source>
        <dbReference type="EMBL" id="TFK96327.1"/>
    </source>
</evidence>
<keyword evidence="7 10" id="KW-0067">ATP-binding</keyword>
<keyword evidence="6 13" id="KW-0418">Kinase</keyword>
<feature type="binding site" evidence="10">
    <location>
        <position position="37"/>
    </location>
    <ligand>
        <name>ATP</name>
        <dbReference type="ChEBI" id="CHEBI:30616"/>
    </ligand>
</feature>
<keyword evidence="3 11" id="KW-0723">Serine/threonine-protein kinase</keyword>
<keyword evidence="14" id="KW-1185">Reference proteome</keyword>
<reference evidence="13 14" key="1">
    <citation type="journal article" date="2019" name="Nat. Ecol. Evol.">
        <title>Megaphylogeny resolves global patterns of mushroom evolution.</title>
        <authorList>
            <person name="Varga T."/>
            <person name="Krizsan K."/>
            <person name="Foldi C."/>
            <person name="Dima B."/>
            <person name="Sanchez-Garcia M."/>
            <person name="Sanchez-Ramirez S."/>
            <person name="Szollosi G.J."/>
            <person name="Szarkandi J.G."/>
            <person name="Papp V."/>
            <person name="Albert L."/>
            <person name="Andreopoulos W."/>
            <person name="Angelini C."/>
            <person name="Antonin V."/>
            <person name="Barry K.W."/>
            <person name="Bougher N.L."/>
            <person name="Buchanan P."/>
            <person name="Buyck B."/>
            <person name="Bense V."/>
            <person name="Catcheside P."/>
            <person name="Chovatia M."/>
            <person name="Cooper J."/>
            <person name="Damon W."/>
            <person name="Desjardin D."/>
            <person name="Finy P."/>
            <person name="Geml J."/>
            <person name="Haridas S."/>
            <person name="Hughes K."/>
            <person name="Justo A."/>
            <person name="Karasinski D."/>
            <person name="Kautmanova I."/>
            <person name="Kiss B."/>
            <person name="Kocsube S."/>
            <person name="Kotiranta H."/>
            <person name="LaButti K.M."/>
            <person name="Lechner B.E."/>
            <person name="Liimatainen K."/>
            <person name="Lipzen A."/>
            <person name="Lukacs Z."/>
            <person name="Mihaltcheva S."/>
            <person name="Morgado L.N."/>
            <person name="Niskanen T."/>
            <person name="Noordeloos M.E."/>
            <person name="Ohm R.A."/>
            <person name="Ortiz-Santana B."/>
            <person name="Ovrebo C."/>
            <person name="Racz N."/>
            <person name="Riley R."/>
            <person name="Savchenko A."/>
            <person name="Shiryaev A."/>
            <person name="Soop K."/>
            <person name="Spirin V."/>
            <person name="Szebenyi C."/>
            <person name="Tomsovsky M."/>
            <person name="Tulloss R.E."/>
            <person name="Uehling J."/>
            <person name="Grigoriev I.V."/>
            <person name="Vagvolgyi C."/>
            <person name="Papp T."/>
            <person name="Martin F.M."/>
            <person name="Miettinen O."/>
            <person name="Hibbett D.S."/>
            <person name="Nagy L.G."/>
        </authorList>
    </citation>
    <scope>NUCLEOTIDE SEQUENCE [LARGE SCALE GENOMIC DNA]</scope>
    <source>
        <strain evidence="13 14">CBS 309.79</strain>
    </source>
</reference>
<proteinExistence type="inferred from homology"/>
<gene>
    <name evidence="13" type="ORF">BDV98DRAFT_515984</name>
</gene>
<feature type="domain" description="Protein kinase" evidence="12">
    <location>
        <begin position="8"/>
        <end position="264"/>
    </location>
</feature>
<dbReference type="Proteomes" id="UP000305067">
    <property type="component" value="Unassembled WGS sequence"/>
</dbReference>
<dbReference type="GO" id="GO:0005737">
    <property type="term" value="C:cytoplasm"/>
    <property type="evidence" value="ECO:0007669"/>
    <property type="project" value="TreeGrafter"/>
</dbReference>
<dbReference type="Gene3D" id="1.10.510.10">
    <property type="entry name" value="Transferase(Phosphotransferase) domain 1"/>
    <property type="match status" value="1"/>
</dbReference>
<dbReference type="AlphaFoldDB" id="A0A5C3Q5B4"/>
<dbReference type="Gene3D" id="3.30.200.20">
    <property type="entry name" value="Phosphorylase Kinase, domain 1"/>
    <property type="match status" value="1"/>
</dbReference>
<dbReference type="InterPro" id="IPR008271">
    <property type="entry name" value="Ser/Thr_kinase_AS"/>
</dbReference>